<evidence type="ECO:0000313" key="3">
    <source>
        <dbReference type="Proteomes" id="UP000698028"/>
    </source>
</evidence>
<reference evidence="2 3" key="1">
    <citation type="submission" date="2021-07" db="EMBL/GenBank/DDBJ databases">
        <title>The draft genome sequence of Sphingomicrobium sp. B8.</title>
        <authorList>
            <person name="Mu L."/>
        </authorList>
    </citation>
    <scope>NUCLEOTIDE SEQUENCE [LARGE SCALE GENOMIC DNA]</scope>
    <source>
        <strain evidence="2 3">B8</strain>
    </source>
</reference>
<proteinExistence type="predicted"/>
<keyword evidence="1" id="KW-0732">Signal</keyword>
<feature type="signal peptide" evidence="1">
    <location>
        <begin position="1"/>
        <end position="19"/>
    </location>
</feature>
<keyword evidence="3" id="KW-1185">Reference proteome</keyword>
<comment type="caution">
    <text evidence="2">The sequence shown here is derived from an EMBL/GenBank/DDBJ whole genome shotgun (WGS) entry which is preliminary data.</text>
</comment>
<dbReference type="InterPro" id="IPR058067">
    <property type="entry name" value="CC_3452-like"/>
</dbReference>
<name>A0ABS6V3I9_9SPHN</name>
<gene>
    <name evidence="2" type="ORF">KTQ36_02270</name>
</gene>
<dbReference type="EMBL" id="JAHVAH010000001">
    <property type="protein sequence ID" value="MBW0144120.1"/>
    <property type="molecule type" value="Genomic_DNA"/>
</dbReference>
<dbReference type="NCBIfam" id="NF047636">
    <property type="entry name" value="CC_3452_fam"/>
    <property type="match status" value="1"/>
</dbReference>
<protein>
    <submittedName>
        <fullName evidence="2">Uncharacterized protein</fullName>
    </submittedName>
</protein>
<accession>A0ABS6V3I9</accession>
<organism evidence="2 3">
    <name type="scientific">Sphingomicrobium clamense</name>
    <dbReference type="NCBI Taxonomy" id="2851013"/>
    <lineage>
        <taxon>Bacteria</taxon>
        <taxon>Pseudomonadati</taxon>
        <taxon>Pseudomonadota</taxon>
        <taxon>Alphaproteobacteria</taxon>
        <taxon>Sphingomonadales</taxon>
        <taxon>Sphingomonadaceae</taxon>
        <taxon>Sphingomicrobium</taxon>
    </lineage>
</organism>
<dbReference type="Proteomes" id="UP000698028">
    <property type="component" value="Unassembled WGS sequence"/>
</dbReference>
<feature type="chain" id="PRO_5045521918" evidence="1">
    <location>
        <begin position="20"/>
        <end position="96"/>
    </location>
</feature>
<evidence type="ECO:0000256" key="1">
    <source>
        <dbReference type="SAM" id="SignalP"/>
    </source>
</evidence>
<sequence length="96" mass="9885">MRAILAPLALAFVATPAIAAAPALNATLEAPSEGRVITRGGAWNCDGNGCTLRSAESRPMIQCQLLAKEAGALASFAVDGRAFDADDLAKCNKKAR</sequence>
<dbReference type="Pfam" id="PF26624">
    <property type="entry name" value="DUF8200"/>
    <property type="match status" value="1"/>
</dbReference>
<evidence type="ECO:0000313" key="2">
    <source>
        <dbReference type="EMBL" id="MBW0144120.1"/>
    </source>
</evidence>
<dbReference type="InterPro" id="IPR058513">
    <property type="entry name" value="DUF8200"/>
</dbReference>
<dbReference type="RefSeq" id="WP_218632146.1">
    <property type="nucleotide sequence ID" value="NZ_JAHVAH010000001.1"/>
</dbReference>